<feature type="site" description="Important for substrate specificity" evidence="3">
    <location>
        <position position="70"/>
    </location>
</feature>
<comment type="caution">
    <text evidence="3">Lacks conserved residue(s) required for the propagation of feature annotation.</text>
</comment>
<comment type="catalytic activity">
    <reaction evidence="3">
        <text>UTP + H2O = UMP + diphosphate + H(+)</text>
        <dbReference type="Rhea" id="RHEA:29395"/>
        <dbReference type="ChEBI" id="CHEBI:15377"/>
        <dbReference type="ChEBI" id="CHEBI:15378"/>
        <dbReference type="ChEBI" id="CHEBI:33019"/>
        <dbReference type="ChEBI" id="CHEBI:46398"/>
        <dbReference type="ChEBI" id="CHEBI:57865"/>
        <dbReference type="EC" id="3.6.1.9"/>
    </reaction>
</comment>
<protein>
    <recommendedName>
        <fullName evidence="3">dTTP/UTP pyrophosphatase</fullName>
        <shortName evidence="3">dTTPase/UTPase</shortName>
        <ecNumber evidence="3">3.6.1.9</ecNumber>
    </recommendedName>
    <alternativeName>
        <fullName evidence="3">Nucleoside triphosphate pyrophosphatase</fullName>
    </alternativeName>
    <alternativeName>
        <fullName evidence="3">Nucleotide pyrophosphatase</fullName>
        <shortName evidence="3">Nucleotide PPase</shortName>
    </alternativeName>
</protein>
<dbReference type="HAMAP" id="MF_00528">
    <property type="entry name" value="Maf"/>
    <property type="match status" value="1"/>
</dbReference>
<dbReference type="AlphaFoldDB" id="A0A926EYQ4"/>
<comment type="cofactor">
    <cofactor evidence="1 3">
        <name>a divalent metal cation</name>
        <dbReference type="ChEBI" id="CHEBI:60240"/>
    </cofactor>
</comment>
<comment type="function">
    <text evidence="3">Nucleoside triphosphate pyrophosphatase that hydrolyzes dTTP and UTP. May have a dual role in cell division arrest and in preventing the incorporation of modified nucleotides into cellular nucleic acids.</text>
</comment>
<dbReference type="PANTHER" id="PTHR43213">
    <property type="entry name" value="BIFUNCTIONAL DTTP/UTP PYROPHOSPHATASE/METHYLTRANSFERASE PROTEIN-RELATED"/>
    <property type="match status" value="1"/>
</dbReference>
<dbReference type="InterPro" id="IPR029001">
    <property type="entry name" value="ITPase-like_fam"/>
</dbReference>
<sequence length="192" mass="21732">MNKVILASSSPRRREILEKYDFKYKVVESNITEKINSRESPEQIAMSLAFEKAYNVSQKYRDSIVIGADTIVAYKNQTLGKPRDENDIIRTLNLLSGKKHEVITAISLINLDSNIKIVDFERTEVKFRQLDPIIIQKYVATGESLDKAGAYGIQGYGALLVEKIEGCYLNVVGLPLVKLDKLLNEYFNISIL</sequence>
<dbReference type="NCBIfam" id="TIGR00172">
    <property type="entry name" value="maf"/>
    <property type="match status" value="1"/>
</dbReference>
<dbReference type="CDD" id="cd00555">
    <property type="entry name" value="Maf"/>
    <property type="match status" value="1"/>
</dbReference>
<dbReference type="PIRSF" id="PIRSF006305">
    <property type="entry name" value="Maf"/>
    <property type="match status" value="1"/>
</dbReference>
<dbReference type="GO" id="GO:0009117">
    <property type="term" value="P:nucleotide metabolic process"/>
    <property type="evidence" value="ECO:0007669"/>
    <property type="project" value="UniProtKB-KW"/>
</dbReference>
<proteinExistence type="inferred from homology"/>
<feature type="site" description="Important for substrate specificity" evidence="3">
    <location>
        <position position="154"/>
    </location>
</feature>
<evidence type="ECO:0000256" key="2">
    <source>
        <dbReference type="ARBA" id="ARBA00022801"/>
    </source>
</evidence>
<keyword evidence="3" id="KW-0963">Cytoplasm</keyword>
<feature type="site" description="Important for substrate specificity" evidence="3">
    <location>
        <position position="12"/>
    </location>
</feature>
<keyword evidence="5" id="KW-1185">Reference proteome</keyword>
<dbReference type="EC" id="3.6.1.9" evidence="3"/>
<dbReference type="RefSeq" id="WP_249323661.1">
    <property type="nucleotide sequence ID" value="NZ_JACRTK010000002.1"/>
</dbReference>
<accession>A0A926EYQ4</accession>
<dbReference type="GO" id="GO:0005737">
    <property type="term" value="C:cytoplasm"/>
    <property type="evidence" value="ECO:0007669"/>
    <property type="project" value="UniProtKB-SubCell"/>
</dbReference>
<dbReference type="SUPFAM" id="SSF52972">
    <property type="entry name" value="ITPase-like"/>
    <property type="match status" value="1"/>
</dbReference>
<comment type="similarity">
    <text evidence="3">Belongs to the Maf family. YhdE subfamily.</text>
</comment>
<dbReference type="GO" id="GO:0047429">
    <property type="term" value="F:nucleoside triphosphate diphosphatase activity"/>
    <property type="evidence" value="ECO:0007669"/>
    <property type="project" value="UniProtKB-EC"/>
</dbReference>
<reference evidence="4 5" key="1">
    <citation type="submission" date="2020-08" db="EMBL/GenBank/DDBJ databases">
        <title>Genome public.</title>
        <authorList>
            <person name="Liu C."/>
            <person name="Sun Q."/>
        </authorList>
    </citation>
    <scope>NUCLEOTIDE SEQUENCE [LARGE SCALE GENOMIC DNA]</scope>
    <source>
        <strain evidence="4 5">NSJ-26</strain>
    </source>
</reference>
<dbReference type="EMBL" id="JACRTK010000002">
    <property type="protein sequence ID" value="MBC8590828.1"/>
    <property type="molecule type" value="Genomic_DNA"/>
</dbReference>
<dbReference type="PANTHER" id="PTHR43213:SF5">
    <property type="entry name" value="BIFUNCTIONAL DTTP_UTP PYROPHOSPHATASE_METHYLTRANSFERASE PROTEIN-RELATED"/>
    <property type="match status" value="1"/>
</dbReference>
<dbReference type="Gene3D" id="3.90.950.10">
    <property type="match status" value="1"/>
</dbReference>
<comment type="subcellular location">
    <subcellularLocation>
        <location evidence="3">Cytoplasm</location>
    </subcellularLocation>
</comment>
<dbReference type="Pfam" id="PF02545">
    <property type="entry name" value="Maf"/>
    <property type="match status" value="1"/>
</dbReference>
<organism evidence="4 5">
    <name type="scientific">Wansuia hejianensis</name>
    <dbReference type="NCBI Taxonomy" id="2763667"/>
    <lineage>
        <taxon>Bacteria</taxon>
        <taxon>Bacillati</taxon>
        <taxon>Bacillota</taxon>
        <taxon>Clostridia</taxon>
        <taxon>Lachnospirales</taxon>
        <taxon>Lachnospiraceae</taxon>
        <taxon>Wansuia</taxon>
    </lineage>
</organism>
<keyword evidence="3" id="KW-0546">Nucleotide metabolism</keyword>
<dbReference type="Proteomes" id="UP000601522">
    <property type="component" value="Unassembled WGS sequence"/>
</dbReference>
<evidence type="ECO:0000313" key="5">
    <source>
        <dbReference type="Proteomes" id="UP000601522"/>
    </source>
</evidence>
<evidence type="ECO:0000313" key="4">
    <source>
        <dbReference type="EMBL" id="MBC8590828.1"/>
    </source>
</evidence>
<comment type="caution">
    <text evidence="4">The sequence shown here is derived from an EMBL/GenBank/DDBJ whole genome shotgun (WGS) entry which is preliminary data.</text>
</comment>
<evidence type="ECO:0000256" key="3">
    <source>
        <dbReference type="HAMAP-Rule" id="MF_00528"/>
    </source>
</evidence>
<comment type="catalytic activity">
    <reaction evidence="3">
        <text>dTTP + H2O = dTMP + diphosphate + H(+)</text>
        <dbReference type="Rhea" id="RHEA:28534"/>
        <dbReference type="ChEBI" id="CHEBI:15377"/>
        <dbReference type="ChEBI" id="CHEBI:15378"/>
        <dbReference type="ChEBI" id="CHEBI:33019"/>
        <dbReference type="ChEBI" id="CHEBI:37568"/>
        <dbReference type="ChEBI" id="CHEBI:63528"/>
        <dbReference type="EC" id="3.6.1.9"/>
    </reaction>
</comment>
<keyword evidence="2 3" id="KW-0378">Hydrolase</keyword>
<feature type="active site" description="Proton acceptor" evidence="3">
    <location>
        <position position="69"/>
    </location>
</feature>
<evidence type="ECO:0000256" key="1">
    <source>
        <dbReference type="ARBA" id="ARBA00001968"/>
    </source>
</evidence>
<gene>
    <name evidence="4" type="primary">maf</name>
    <name evidence="4" type="ORF">H8689_06735</name>
</gene>
<dbReference type="InterPro" id="IPR003697">
    <property type="entry name" value="Maf-like"/>
</dbReference>
<name>A0A926EYQ4_9FIRM</name>